<feature type="signal peptide" evidence="1">
    <location>
        <begin position="1"/>
        <end position="19"/>
    </location>
</feature>
<name>A0ABR1W5J9_9PEZI</name>
<feature type="chain" id="PRO_5045164827" evidence="1">
    <location>
        <begin position="20"/>
        <end position="203"/>
    </location>
</feature>
<organism evidence="2 3">
    <name type="scientific">Apiospora phragmitis</name>
    <dbReference type="NCBI Taxonomy" id="2905665"/>
    <lineage>
        <taxon>Eukaryota</taxon>
        <taxon>Fungi</taxon>
        <taxon>Dikarya</taxon>
        <taxon>Ascomycota</taxon>
        <taxon>Pezizomycotina</taxon>
        <taxon>Sordariomycetes</taxon>
        <taxon>Xylariomycetidae</taxon>
        <taxon>Amphisphaeriales</taxon>
        <taxon>Apiosporaceae</taxon>
        <taxon>Apiospora</taxon>
    </lineage>
</organism>
<evidence type="ECO:0000256" key="1">
    <source>
        <dbReference type="SAM" id="SignalP"/>
    </source>
</evidence>
<accession>A0ABR1W5J9</accession>
<dbReference type="EMBL" id="JAQQWL010000003">
    <property type="protein sequence ID" value="KAK8078728.1"/>
    <property type="molecule type" value="Genomic_DNA"/>
</dbReference>
<evidence type="ECO:0000313" key="3">
    <source>
        <dbReference type="Proteomes" id="UP001480595"/>
    </source>
</evidence>
<dbReference type="Proteomes" id="UP001480595">
    <property type="component" value="Unassembled WGS sequence"/>
</dbReference>
<comment type="caution">
    <text evidence="2">The sequence shown here is derived from an EMBL/GenBank/DDBJ whole genome shotgun (WGS) entry which is preliminary data.</text>
</comment>
<evidence type="ECO:0000313" key="2">
    <source>
        <dbReference type="EMBL" id="KAK8078728.1"/>
    </source>
</evidence>
<sequence length="203" mass="21421">MQFLTILPFLSVLAGSATAFTFPQGQIDGNYRAYVDSNATEVHVNLDTGAVYTIPAAQRAKPLLEAAAPVDKRQTDAGGGGDMPHNKWHCGCGFNLNHGDCDAAVADMEHQLGDGYPGAAIDEHMSYYSIRGSVVAFVCAYSVGFGYHGSDFANAAAGITGRCGWYIAGTMTTAIEGGNVGYMRYSPGLDFCRNADTAQATHC</sequence>
<gene>
    <name evidence="2" type="ORF">PG994_002535</name>
</gene>
<dbReference type="RefSeq" id="XP_066719799.1">
    <property type="nucleotide sequence ID" value="XM_066853944.1"/>
</dbReference>
<reference evidence="2 3" key="1">
    <citation type="submission" date="2023-01" db="EMBL/GenBank/DDBJ databases">
        <title>Analysis of 21 Apiospora genomes using comparative genomics revels a genus with tremendous synthesis potential of carbohydrate active enzymes and secondary metabolites.</title>
        <authorList>
            <person name="Sorensen T."/>
        </authorList>
    </citation>
    <scope>NUCLEOTIDE SEQUENCE [LARGE SCALE GENOMIC DNA]</scope>
    <source>
        <strain evidence="2 3">CBS 135458</strain>
    </source>
</reference>
<proteinExistence type="predicted"/>
<keyword evidence="1" id="KW-0732">Signal</keyword>
<protein>
    <submittedName>
        <fullName evidence="2">Uncharacterized protein</fullName>
    </submittedName>
</protein>
<dbReference type="GeneID" id="92087007"/>
<keyword evidence="3" id="KW-1185">Reference proteome</keyword>